<dbReference type="InterPro" id="IPR029063">
    <property type="entry name" value="SAM-dependent_MTases_sf"/>
</dbReference>
<dbReference type="Proteomes" id="UP000005707">
    <property type="component" value="Unassembled WGS sequence"/>
</dbReference>
<dbReference type="PROSITE" id="PS00092">
    <property type="entry name" value="N6_MTASE"/>
    <property type="match status" value="1"/>
</dbReference>
<dbReference type="STRING" id="1033810.HLPCO_000097"/>
<evidence type="ECO:0008006" key="5">
    <source>
        <dbReference type="Google" id="ProtNLM"/>
    </source>
</evidence>
<organism evidence="3 4">
    <name type="scientific">Haloplasma contractile SSD-17B</name>
    <dbReference type="NCBI Taxonomy" id="1033810"/>
    <lineage>
        <taxon>Bacteria</taxon>
        <taxon>Bacillati</taxon>
        <taxon>Mycoplasmatota</taxon>
        <taxon>Mollicutes</taxon>
        <taxon>Haloplasmatales</taxon>
        <taxon>Haloplasmataceae</taxon>
        <taxon>Haloplasma</taxon>
    </lineage>
</organism>
<dbReference type="GO" id="GO:0031167">
    <property type="term" value="P:rRNA methylation"/>
    <property type="evidence" value="ECO:0007669"/>
    <property type="project" value="InterPro"/>
</dbReference>
<dbReference type="PIRSF" id="PIRSF004553">
    <property type="entry name" value="CHP00095"/>
    <property type="match status" value="1"/>
</dbReference>
<dbReference type="Gene3D" id="3.40.50.150">
    <property type="entry name" value="Vaccinia Virus protein VP39"/>
    <property type="match status" value="1"/>
</dbReference>
<dbReference type="AlphaFoldDB" id="U2EFL5"/>
<protein>
    <recommendedName>
        <fullName evidence="5">16S rRNA (Guanine(966)-N(2))-methyltransferase RsmD</fullName>
    </recommendedName>
</protein>
<dbReference type="InterPro" id="IPR004398">
    <property type="entry name" value="RNA_MeTrfase_RsmD"/>
</dbReference>
<dbReference type="GO" id="GO:0003676">
    <property type="term" value="F:nucleic acid binding"/>
    <property type="evidence" value="ECO:0007669"/>
    <property type="project" value="InterPro"/>
</dbReference>
<dbReference type="OrthoDB" id="9803017at2"/>
<dbReference type="InParanoid" id="U2EFL5"/>
<dbReference type="FunCoup" id="U2EFL5">
    <property type="interactions" value="475"/>
</dbReference>
<dbReference type="PANTHER" id="PTHR43542:SF1">
    <property type="entry name" value="METHYLTRANSFERASE"/>
    <property type="match status" value="1"/>
</dbReference>
<keyword evidence="1 3" id="KW-0489">Methyltransferase</keyword>
<keyword evidence="2 3" id="KW-0808">Transferase</keyword>
<proteinExistence type="predicted"/>
<evidence type="ECO:0000256" key="1">
    <source>
        <dbReference type="ARBA" id="ARBA00022603"/>
    </source>
</evidence>
<evidence type="ECO:0000256" key="2">
    <source>
        <dbReference type="ARBA" id="ARBA00022679"/>
    </source>
</evidence>
<dbReference type="EMBL" id="AFNU02000001">
    <property type="protein sequence ID" value="ERJ13446.1"/>
    <property type="molecule type" value="Genomic_DNA"/>
</dbReference>
<keyword evidence="4" id="KW-1185">Reference proteome</keyword>
<dbReference type="InterPro" id="IPR002052">
    <property type="entry name" value="DNA_methylase_N6_adenine_CS"/>
</dbReference>
<dbReference type="eggNOG" id="COG0742">
    <property type="taxonomic scope" value="Bacteria"/>
</dbReference>
<dbReference type="CDD" id="cd02440">
    <property type="entry name" value="AdoMet_MTases"/>
    <property type="match status" value="1"/>
</dbReference>
<dbReference type="SUPFAM" id="SSF53335">
    <property type="entry name" value="S-adenosyl-L-methionine-dependent methyltransferases"/>
    <property type="match status" value="1"/>
</dbReference>
<reference evidence="3 4" key="2">
    <citation type="journal article" date="2013" name="PLoS ONE">
        <title>INDIGO - INtegrated Data Warehouse of MIcrobial GenOmes with Examples from the Red Sea Extremophiles.</title>
        <authorList>
            <person name="Alam I."/>
            <person name="Antunes A."/>
            <person name="Kamau A.A."/>
            <person name="Ba Alawi W."/>
            <person name="Kalkatawi M."/>
            <person name="Stingl U."/>
            <person name="Bajic V.B."/>
        </authorList>
    </citation>
    <scope>NUCLEOTIDE SEQUENCE [LARGE SCALE GENOMIC DNA]</scope>
    <source>
        <strain evidence="3 4">SSD-17B</strain>
    </source>
</reference>
<sequence>MRIVSGEFKGRRIKAVPGRNTRPTTDKVKESLFNIIGPYFDGGDCLDLFAGSGNLGLEAISRGMDTCIFIDRDYKAFSTIRDNVKTLNVDEQVEVYKRDAFKALKQIATQNRTFDLIFLDPPYKHQQINDIIFTINEEGLLNNAGMIIAEYPKEDFLEKQFGTIEEYKTLTYGITKITIFIKEVE</sequence>
<dbReference type="NCBIfam" id="TIGR00095">
    <property type="entry name" value="16S rRNA (guanine(966)-N(2))-methyltransferase RsmD"/>
    <property type="match status" value="1"/>
</dbReference>
<gene>
    <name evidence="3" type="ORF">HLPCO_000097</name>
</gene>
<dbReference type="GO" id="GO:0008168">
    <property type="term" value="F:methyltransferase activity"/>
    <property type="evidence" value="ECO:0007669"/>
    <property type="project" value="UniProtKB-KW"/>
</dbReference>
<name>U2EFL5_9MOLU</name>
<comment type="caution">
    <text evidence="3">The sequence shown here is derived from an EMBL/GenBank/DDBJ whole genome shotgun (WGS) entry which is preliminary data.</text>
</comment>
<accession>U2EFL5</accession>
<dbReference type="PANTHER" id="PTHR43542">
    <property type="entry name" value="METHYLTRANSFERASE"/>
    <property type="match status" value="1"/>
</dbReference>
<reference evidence="3 4" key="1">
    <citation type="journal article" date="2011" name="J. Bacteriol.">
        <title>Genome sequence of Haloplasma contractile, an unusual contractile bacterium from a deep-sea anoxic brine lake.</title>
        <authorList>
            <person name="Antunes A."/>
            <person name="Alam I."/>
            <person name="El Dorry H."/>
            <person name="Siam R."/>
            <person name="Robertson A."/>
            <person name="Bajic V.B."/>
            <person name="Stingl U."/>
        </authorList>
    </citation>
    <scope>NUCLEOTIDE SEQUENCE [LARGE SCALE GENOMIC DNA]</scope>
    <source>
        <strain evidence="3 4">SSD-17B</strain>
    </source>
</reference>
<dbReference type="RefSeq" id="WP_008826447.1">
    <property type="nucleotide sequence ID" value="NZ_AFNU02000001.1"/>
</dbReference>
<evidence type="ECO:0000313" key="4">
    <source>
        <dbReference type="Proteomes" id="UP000005707"/>
    </source>
</evidence>
<evidence type="ECO:0000313" key="3">
    <source>
        <dbReference type="EMBL" id="ERJ13446.1"/>
    </source>
</evidence>
<dbReference type="Pfam" id="PF03602">
    <property type="entry name" value="Cons_hypoth95"/>
    <property type="match status" value="1"/>
</dbReference>